<feature type="transmembrane region" description="Helical" evidence="5">
    <location>
        <begin position="180"/>
        <end position="200"/>
    </location>
</feature>
<evidence type="ECO:0008006" key="10">
    <source>
        <dbReference type="Google" id="ProtNLM"/>
    </source>
</evidence>
<sequence length="915" mass="100467">MPYRPRSNPIAIYNTIPTMGSDAYGSINPTNKPLSADVVIGIKNGRTGQRAPAQCPADPLLGAKKVHASSSSSKEDERRYTIFHYLVYAIINVIIAVPGLYGYSSVIFNNPAFQPHMAALSKLVIFSSFVHQLAFAMFSSLDFAIGTVQDAGLIFLSSMANSIANDILDNGGTVDEVLSTTLVILPLGTASLGFVLMLLGKFRLLDIVSYLPMNFALLTYVEIHFYSTGKNQVIGGYLAFIGYFCLEAGVALSISKSMTTITDWGYLFDPQVLLLAAPGLVSALILTYISRKATNDAVLPIAMVMIPASFYAILYMAGISLSEAREMGWVGEESASVQFNDLLHLVDFSLVHWSLVSKCIGTWVGMVFVVSFASCLDIAAVSMDMGEALDTNKEMVTVGTSNLLSGLLFGFTGSYIFSQTIFTYRTGCHSRWIAVFIMISYLAVVASTVNILQIAPLFFLGATLIFIGYDLLWEWLIEIRSKIFLMEYVILLVTFVAIQIIGMDFGILFGVVVALVDHVASTTRVSSLSRVIKRSRAVWSAEDWNVLQVHGYHGDHAKIATLEIKGSVFFGSAQKLLTEIMDDLGISMTQGEMKEIALSTPHSASGVRMTSTMRATLQQTTVKQRRPPQYVVLDMAAMHNLDASAASSCFLQLAKLCEKRGIFLCAAGVLPRVEWMLRSHRAAFKFDEEQPVFGKLILFMTLFEALEFCERSLIRRVTNHVPHGRLSLLRIPGDSQSPNSLESLVKSILGKDVNLDDEHLIDEIAGYCEQVKYMAGEPIFRANTHSDAFYIVVSGMVAVLKRLGSTKIISGAGVKDGRNLSSSNLMEFTADGEDTQHTSTVESFHKVGNIFGFCDFLLERYRTFDAVAKGGTVLAKFTRADIERMKVENRPLFVLIQNMLLKASLMDLANCTCSA</sequence>
<dbReference type="Pfam" id="PF00916">
    <property type="entry name" value="Sulfate_transp"/>
    <property type="match status" value="1"/>
</dbReference>
<dbReference type="GO" id="GO:0016020">
    <property type="term" value="C:membrane"/>
    <property type="evidence" value="ECO:0007669"/>
    <property type="project" value="UniProtKB-SubCell"/>
</dbReference>
<feature type="transmembrane region" description="Helical" evidence="5">
    <location>
        <begin position="207"/>
        <end position="227"/>
    </location>
</feature>
<dbReference type="CDD" id="cd07042">
    <property type="entry name" value="STAS_SulP_like_sulfate_transporter"/>
    <property type="match status" value="1"/>
</dbReference>
<evidence type="ECO:0000313" key="8">
    <source>
        <dbReference type="EMBL" id="KAL3787698.1"/>
    </source>
</evidence>
<dbReference type="Pfam" id="PF01740">
    <property type="entry name" value="STAS"/>
    <property type="match status" value="1"/>
</dbReference>
<dbReference type="InterPro" id="IPR036513">
    <property type="entry name" value="STAS_dom_sf"/>
</dbReference>
<dbReference type="Proteomes" id="UP001516023">
    <property type="component" value="Unassembled WGS sequence"/>
</dbReference>
<feature type="transmembrane region" description="Helical" evidence="5">
    <location>
        <begin position="403"/>
        <end position="424"/>
    </location>
</feature>
<dbReference type="Gene3D" id="2.60.120.10">
    <property type="entry name" value="Jelly Rolls"/>
    <property type="match status" value="1"/>
</dbReference>
<feature type="transmembrane region" description="Helical" evidence="5">
    <location>
        <begin position="233"/>
        <end position="252"/>
    </location>
</feature>
<dbReference type="InterPro" id="IPR011547">
    <property type="entry name" value="SLC26A/SulP_dom"/>
</dbReference>
<dbReference type="CDD" id="cd00038">
    <property type="entry name" value="CAP_ED"/>
    <property type="match status" value="1"/>
</dbReference>
<dbReference type="InterPro" id="IPR002645">
    <property type="entry name" value="STAS_dom"/>
</dbReference>
<dbReference type="SUPFAM" id="SSF51206">
    <property type="entry name" value="cAMP-binding domain-like"/>
    <property type="match status" value="1"/>
</dbReference>
<dbReference type="PANTHER" id="PTHR43310">
    <property type="entry name" value="SULFATE TRANSPORTER YBAR-RELATED"/>
    <property type="match status" value="1"/>
</dbReference>
<feature type="domain" description="STAS" evidence="7">
    <location>
        <begin position="559"/>
        <end position="709"/>
    </location>
</feature>
<accession>A0ABD3PIY4</accession>
<dbReference type="PANTHER" id="PTHR43310:SF2">
    <property type="entry name" value="SLC26A_SULP TRANSPORTER DOMAIN-CONTAINING PROTEIN"/>
    <property type="match status" value="1"/>
</dbReference>
<dbReference type="AlphaFoldDB" id="A0ABD3PIY4"/>
<dbReference type="SUPFAM" id="SSF52091">
    <property type="entry name" value="SpoIIaa-like"/>
    <property type="match status" value="1"/>
</dbReference>
<keyword evidence="2 5" id="KW-0812">Transmembrane</keyword>
<evidence type="ECO:0000259" key="7">
    <source>
        <dbReference type="PROSITE" id="PS50801"/>
    </source>
</evidence>
<reference evidence="8 9" key="1">
    <citation type="journal article" date="2020" name="G3 (Bethesda)">
        <title>Improved Reference Genome for Cyclotella cryptica CCMP332, a Model for Cell Wall Morphogenesis, Salinity Adaptation, and Lipid Production in Diatoms (Bacillariophyta).</title>
        <authorList>
            <person name="Roberts W.R."/>
            <person name="Downey K.M."/>
            <person name="Ruck E.C."/>
            <person name="Traller J.C."/>
            <person name="Alverson A.J."/>
        </authorList>
    </citation>
    <scope>NUCLEOTIDE SEQUENCE [LARGE SCALE GENOMIC DNA]</scope>
    <source>
        <strain evidence="8 9">CCMP332</strain>
    </source>
</reference>
<feature type="transmembrane region" description="Helical" evidence="5">
    <location>
        <begin position="431"/>
        <end position="451"/>
    </location>
</feature>
<proteinExistence type="predicted"/>
<evidence type="ECO:0000256" key="4">
    <source>
        <dbReference type="ARBA" id="ARBA00023136"/>
    </source>
</evidence>
<protein>
    <recommendedName>
        <fullName evidence="10">Sulfate Permease (SulP) Family</fullName>
    </recommendedName>
</protein>
<feature type="transmembrane region" description="Helical" evidence="5">
    <location>
        <begin position="360"/>
        <end position="383"/>
    </location>
</feature>
<evidence type="ECO:0000256" key="3">
    <source>
        <dbReference type="ARBA" id="ARBA00022989"/>
    </source>
</evidence>
<keyword evidence="3 5" id="KW-1133">Transmembrane helix</keyword>
<dbReference type="EMBL" id="JABMIG020000170">
    <property type="protein sequence ID" value="KAL3787698.1"/>
    <property type="molecule type" value="Genomic_DNA"/>
</dbReference>
<feature type="transmembrane region" description="Helical" evidence="5">
    <location>
        <begin position="82"/>
        <end position="103"/>
    </location>
</feature>
<dbReference type="InterPro" id="IPR000595">
    <property type="entry name" value="cNMP-bd_dom"/>
</dbReference>
<keyword evidence="9" id="KW-1185">Reference proteome</keyword>
<gene>
    <name evidence="8" type="ORF">HJC23_012124</name>
</gene>
<dbReference type="InterPro" id="IPR018490">
    <property type="entry name" value="cNMP-bd_dom_sf"/>
</dbReference>
<organism evidence="8 9">
    <name type="scientific">Cyclotella cryptica</name>
    <dbReference type="NCBI Taxonomy" id="29204"/>
    <lineage>
        <taxon>Eukaryota</taxon>
        <taxon>Sar</taxon>
        <taxon>Stramenopiles</taxon>
        <taxon>Ochrophyta</taxon>
        <taxon>Bacillariophyta</taxon>
        <taxon>Coscinodiscophyceae</taxon>
        <taxon>Thalassiosirophycidae</taxon>
        <taxon>Stephanodiscales</taxon>
        <taxon>Stephanodiscaceae</taxon>
        <taxon>Cyclotella</taxon>
    </lineage>
</organism>
<evidence type="ECO:0000256" key="5">
    <source>
        <dbReference type="SAM" id="Phobius"/>
    </source>
</evidence>
<feature type="transmembrane region" description="Helical" evidence="5">
    <location>
        <begin position="457"/>
        <end position="476"/>
    </location>
</feature>
<feature type="transmembrane region" description="Helical" evidence="5">
    <location>
        <begin position="488"/>
        <end position="516"/>
    </location>
</feature>
<comment type="subcellular location">
    <subcellularLocation>
        <location evidence="1">Membrane</location>
        <topology evidence="1">Multi-pass membrane protein</topology>
    </subcellularLocation>
</comment>
<feature type="transmembrane region" description="Helical" evidence="5">
    <location>
        <begin position="297"/>
        <end position="317"/>
    </location>
</feature>
<feature type="domain" description="Cyclic nucleotide-binding" evidence="6">
    <location>
        <begin position="757"/>
        <end position="843"/>
    </location>
</feature>
<dbReference type="InterPro" id="IPR052706">
    <property type="entry name" value="Membrane-Transporter-like"/>
</dbReference>
<comment type="caution">
    <text evidence="8">The sequence shown here is derived from an EMBL/GenBank/DDBJ whole genome shotgun (WGS) entry which is preliminary data.</text>
</comment>
<keyword evidence="4 5" id="KW-0472">Membrane</keyword>
<evidence type="ECO:0000256" key="2">
    <source>
        <dbReference type="ARBA" id="ARBA00022692"/>
    </source>
</evidence>
<feature type="transmembrane region" description="Helical" evidence="5">
    <location>
        <begin position="272"/>
        <end position="291"/>
    </location>
</feature>
<evidence type="ECO:0000256" key="1">
    <source>
        <dbReference type="ARBA" id="ARBA00004141"/>
    </source>
</evidence>
<name>A0ABD3PIY4_9STRA</name>
<evidence type="ECO:0000259" key="6">
    <source>
        <dbReference type="PROSITE" id="PS50042"/>
    </source>
</evidence>
<dbReference type="Gene3D" id="3.30.750.24">
    <property type="entry name" value="STAS domain"/>
    <property type="match status" value="1"/>
</dbReference>
<dbReference type="InterPro" id="IPR014710">
    <property type="entry name" value="RmlC-like_jellyroll"/>
</dbReference>
<evidence type="ECO:0000313" key="9">
    <source>
        <dbReference type="Proteomes" id="UP001516023"/>
    </source>
</evidence>
<dbReference type="PROSITE" id="PS50042">
    <property type="entry name" value="CNMP_BINDING_3"/>
    <property type="match status" value="1"/>
</dbReference>
<dbReference type="PROSITE" id="PS50801">
    <property type="entry name" value="STAS"/>
    <property type="match status" value="1"/>
</dbReference>